<evidence type="ECO:0000256" key="6">
    <source>
        <dbReference type="ARBA" id="ARBA00022824"/>
    </source>
</evidence>
<dbReference type="GO" id="GO:0005789">
    <property type="term" value="C:endoplasmic reticulum membrane"/>
    <property type="evidence" value="ECO:0007669"/>
    <property type="project" value="UniProtKB-SubCell"/>
</dbReference>
<dbReference type="EMBL" id="JAVRJZ010000017">
    <property type="protein sequence ID" value="KAK2709162.1"/>
    <property type="molecule type" value="Genomic_DNA"/>
</dbReference>
<dbReference type="InterPro" id="IPR016636">
    <property type="entry name" value="3-oxo-5-alpha-steroid_4-DH"/>
</dbReference>
<dbReference type="InterPro" id="IPR039357">
    <property type="entry name" value="SRD5A/TECR"/>
</dbReference>
<keyword evidence="8" id="KW-0521">NADP</keyword>
<dbReference type="EC" id="1.3.1.22" evidence="18"/>
<evidence type="ECO:0000256" key="7">
    <source>
        <dbReference type="ARBA" id="ARBA00022848"/>
    </source>
</evidence>
<reference evidence="20" key="1">
    <citation type="submission" date="2023-07" db="EMBL/GenBank/DDBJ databases">
        <title>Chromosome-level genome assembly of Artemia franciscana.</title>
        <authorList>
            <person name="Jo E."/>
        </authorList>
    </citation>
    <scope>NUCLEOTIDE SEQUENCE</scope>
    <source>
        <tissue evidence="20">Whole body</tissue>
    </source>
</reference>
<feature type="transmembrane region" description="Helical" evidence="18">
    <location>
        <begin position="63"/>
        <end position="85"/>
    </location>
</feature>
<keyword evidence="12" id="KW-0443">Lipid metabolism</keyword>
<comment type="similarity">
    <text evidence="3 18">Belongs to the steroid 5-alpha reductase family.</text>
</comment>
<accession>A0AA88HQT3</accession>
<evidence type="ECO:0000313" key="20">
    <source>
        <dbReference type="EMBL" id="KAK2709162.1"/>
    </source>
</evidence>
<evidence type="ECO:0000256" key="16">
    <source>
        <dbReference type="ARBA" id="ARBA00049166"/>
    </source>
</evidence>
<evidence type="ECO:0000256" key="10">
    <source>
        <dbReference type="ARBA" id="ARBA00022989"/>
    </source>
</evidence>
<dbReference type="PROSITE" id="PS50244">
    <property type="entry name" value="S5A_REDUCTASE"/>
    <property type="match status" value="1"/>
</dbReference>
<evidence type="ECO:0000256" key="4">
    <source>
        <dbReference type="ARBA" id="ARBA00022692"/>
    </source>
</evidence>
<feature type="transmembrane region" description="Helical" evidence="18">
    <location>
        <begin position="34"/>
        <end position="51"/>
    </location>
</feature>
<dbReference type="FunFam" id="1.20.120.1630:FF:000002">
    <property type="entry name" value="Steroid 5 alpha-reductase 1"/>
    <property type="match status" value="1"/>
</dbReference>
<evidence type="ECO:0000256" key="17">
    <source>
        <dbReference type="ARBA" id="ARBA00049397"/>
    </source>
</evidence>
<feature type="transmembrane region" description="Helical" evidence="18">
    <location>
        <begin position="92"/>
        <end position="112"/>
    </location>
</feature>
<evidence type="ECO:0000256" key="3">
    <source>
        <dbReference type="ARBA" id="ARBA00007742"/>
    </source>
</evidence>
<comment type="catalytic activity">
    <reaction evidence="17">
        <text>17beta-hydroxy-5alpha-androstan-3-one + NADP(+) = testosterone + NADPH + H(+)</text>
        <dbReference type="Rhea" id="RHEA:50820"/>
        <dbReference type="ChEBI" id="CHEBI:15378"/>
        <dbReference type="ChEBI" id="CHEBI:16330"/>
        <dbReference type="ChEBI" id="CHEBI:17347"/>
        <dbReference type="ChEBI" id="CHEBI:57783"/>
        <dbReference type="ChEBI" id="CHEBI:58349"/>
        <dbReference type="EC" id="1.3.1.22"/>
    </reaction>
    <physiologicalReaction direction="right-to-left" evidence="17">
        <dbReference type="Rhea" id="RHEA:50822"/>
    </physiologicalReaction>
</comment>
<comment type="subcellular location">
    <subcellularLocation>
        <location evidence="2">Endoplasmic reticulum membrane</location>
        <topology evidence="2">Multi-pass membrane protein</topology>
    </subcellularLocation>
    <subcellularLocation>
        <location evidence="1">Microsome membrane</location>
        <topology evidence="1">Multi-pass membrane protein</topology>
    </subcellularLocation>
</comment>
<dbReference type="PIRSF" id="PIRSF015596">
    <property type="entry name" value="5_alpha-SR2"/>
    <property type="match status" value="1"/>
</dbReference>
<evidence type="ECO:0000256" key="5">
    <source>
        <dbReference type="ARBA" id="ARBA00022782"/>
    </source>
</evidence>
<evidence type="ECO:0000256" key="14">
    <source>
        <dbReference type="ARBA" id="ARBA00037789"/>
    </source>
</evidence>
<keyword evidence="13 18" id="KW-0472">Membrane</keyword>
<dbReference type="GO" id="GO:0007548">
    <property type="term" value="P:sex differentiation"/>
    <property type="evidence" value="ECO:0007669"/>
    <property type="project" value="UniProtKB-KW"/>
</dbReference>
<comment type="catalytic activity">
    <reaction evidence="18">
        <text>a 3-oxo-5alpha-steroid + NADP(+) = a 3-oxo-Delta(4)-steroid + NADPH + H(+)</text>
        <dbReference type="Rhea" id="RHEA:54384"/>
        <dbReference type="ChEBI" id="CHEBI:13601"/>
        <dbReference type="ChEBI" id="CHEBI:15378"/>
        <dbReference type="ChEBI" id="CHEBI:47909"/>
        <dbReference type="ChEBI" id="CHEBI:57783"/>
        <dbReference type="ChEBI" id="CHEBI:58349"/>
        <dbReference type="EC" id="1.3.1.22"/>
    </reaction>
</comment>
<protein>
    <recommendedName>
        <fullName evidence="18">3-oxo-5alpha-steroid 4-dehydrogenase (NADP(+))</fullName>
        <ecNumber evidence="18">1.3.1.22</ecNumber>
    </recommendedName>
</protein>
<evidence type="ECO:0000256" key="2">
    <source>
        <dbReference type="ARBA" id="ARBA00004477"/>
    </source>
</evidence>
<name>A0AA88HQT3_ARTSF</name>
<comment type="catalytic activity">
    <reaction evidence="15">
        <text>5alpha-pregnane-3,20-dione + NADP(+) = progesterone + NADPH + H(+)</text>
        <dbReference type="Rhea" id="RHEA:21952"/>
        <dbReference type="ChEBI" id="CHEBI:15378"/>
        <dbReference type="ChEBI" id="CHEBI:17026"/>
        <dbReference type="ChEBI" id="CHEBI:28952"/>
        <dbReference type="ChEBI" id="CHEBI:57783"/>
        <dbReference type="ChEBI" id="CHEBI:58349"/>
        <dbReference type="EC" id="1.3.1.22"/>
    </reaction>
    <physiologicalReaction direction="right-to-left" evidence="15">
        <dbReference type="Rhea" id="RHEA:21954"/>
    </physiologicalReaction>
</comment>
<feature type="transmembrane region" description="Helical" evidence="18">
    <location>
        <begin position="132"/>
        <end position="154"/>
    </location>
</feature>
<feature type="transmembrane region" description="Helical" evidence="18">
    <location>
        <begin position="221"/>
        <end position="244"/>
    </location>
</feature>
<dbReference type="PANTHER" id="PTHR10556">
    <property type="entry name" value="3-OXO-5-ALPHA-STEROID 4-DEHYDROGENASE"/>
    <property type="match status" value="1"/>
</dbReference>
<evidence type="ECO:0000256" key="12">
    <source>
        <dbReference type="ARBA" id="ARBA00023098"/>
    </source>
</evidence>
<evidence type="ECO:0000256" key="1">
    <source>
        <dbReference type="ARBA" id="ARBA00004154"/>
    </source>
</evidence>
<keyword evidence="4 18" id="KW-0812">Transmembrane</keyword>
<dbReference type="GO" id="GO:0047751">
    <property type="term" value="F:3-oxo-5-alpha-steroid 4-dehydrogenase (NADP+) activity"/>
    <property type="evidence" value="ECO:0007669"/>
    <property type="project" value="UniProtKB-EC"/>
</dbReference>
<evidence type="ECO:0000256" key="15">
    <source>
        <dbReference type="ARBA" id="ARBA00048292"/>
    </source>
</evidence>
<dbReference type="Gene3D" id="1.20.120.1630">
    <property type="match status" value="1"/>
</dbReference>
<dbReference type="GO" id="GO:0006702">
    <property type="term" value="P:androgen biosynthetic process"/>
    <property type="evidence" value="ECO:0007669"/>
    <property type="project" value="UniProtKB-ARBA"/>
</dbReference>
<proteinExistence type="inferred from homology"/>
<comment type="caution">
    <text evidence="20">The sequence shown here is derived from an EMBL/GenBank/DDBJ whole genome shotgun (WGS) entry which is preliminary data.</text>
</comment>
<comment type="catalytic activity">
    <reaction evidence="16">
        <text>androst-4-ene-3,17-dione + NADPH + H(+) = 5alpha-androstan-3,17-dione + NADP(+)</text>
        <dbReference type="Rhea" id="RHEA:50816"/>
        <dbReference type="ChEBI" id="CHEBI:15378"/>
        <dbReference type="ChEBI" id="CHEBI:15994"/>
        <dbReference type="ChEBI" id="CHEBI:16422"/>
        <dbReference type="ChEBI" id="CHEBI:57783"/>
        <dbReference type="ChEBI" id="CHEBI:58349"/>
    </reaction>
    <physiologicalReaction direction="left-to-right" evidence="16">
        <dbReference type="Rhea" id="RHEA:50817"/>
    </physiologicalReaction>
</comment>
<dbReference type="InterPro" id="IPR001104">
    <property type="entry name" value="3-oxo-5_a-steroid_4-DH_C"/>
</dbReference>
<evidence type="ECO:0000256" key="13">
    <source>
        <dbReference type="ARBA" id="ARBA00023136"/>
    </source>
</evidence>
<organism evidence="20 21">
    <name type="scientific">Artemia franciscana</name>
    <name type="common">Brine shrimp</name>
    <name type="synonym">Artemia sanfranciscana</name>
    <dbReference type="NCBI Taxonomy" id="6661"/>
    <lineage>
        <taxon>Eukaryota</taxon>
        <taxon>Metazoa</taxon>
        <taxon>Ecdysozoa</taxon>
        <taxon>Arthropoda</taxon>
        <taxon>Crustacea</taxon>
        <taxon>Branchiopoda</taxon>
        <taxon>Anostraca</taxon>
        <taxon>Artemiidae</taxon>
        <taxon>Artemia</taxon>
    </lineage>
</organism>
<dbReference type="PANTHER" id="PTHR10556:SF57">
    <property type="entry name" value="3-OXO-5-ALPHA-STEROID 4-DEHYDROGENASE 1"/>
    <property type="match status" value="1"/>
</dbReference>
<comment type="function">
    <text evidence="14">Converts testosterone into 5-alpha-dihydrotestosterone and progesterone or corticosterone into their corresponding 5-alpha-3-oxosteroids. It plays a central role in sexual differentiation and androgen physiology.</text>
</comment>
<evidence type="ECO:0000259" key="19">
    <source>
        <dbReference type="Pfam" id="PF02544"/>
    </source>
</evidence>
<dbReference type="Proteomes" id="UP001187531">
    <property type="component" value="Unassembled WGS sequence"/>
</dbReference>
<keyword evidence="6" id="KW-0256">Endoplasmic reticulum</keyword>
<evidence type="ECO:0000313" key="21">
    <source>
        <dbReference type="Proteomes" id="UP001187531"/>
    </source>
</evidence>
<keyword evidence="10 18" id="KW-1133">Transmembrane helix</keyword>
<evidence type="ECO:0000256" key="11">
    <source>
        <dbReference type="ARBA" id="ARBA00023002"/>
    </source>
</evidence>
<evidence type="ECO:0000256" key="8">
    <source>
        <dbReference type="ARBA" id="ARBA00022857"/>
    </source>
</evidence>
<gene>
    <name evidence="20" type="ORF">QYM36_012980</name>
</gene>
<keyword evidence="9" id="KW-0726">Sexual differentiation</keyword>
<keyword evidence="7" id="KW-0492">Microsome</keyword>
<dbReference type="GO" id="GO:0030154">
    <property type="term" value="P:cell differentiation"/>
    <property type="evidence" value="ECO:0007669"/>
    <property type="project" value="UniProtKB-KW"/>
</dbReference>
<feature type="domain" description="3-oxo-5-alpha-steroid 4-dehydrogenase C-terminal" evidence="19">
    <location>
        <begin position="126"/>
        <end position="274"/>
    </location>
</feature>
<keyword evidence="21" id="KW-1185">Reference proteome</keyword>
<keyword evidence="11" id="KW-0560">Oxidoreductase</keyword>
<dbReference type="AlphaFoldDB" id="A0AA88HQT3"/>
<evidence type="ECO:0000256" key="9">
    <source>
        <dbReference type="ARBA" id="ARBA00022928"/>
    </source>
</evidence>
<evidence type="ECO:0000256" key="18">
    <source>
        <dbReference type="PIRNR" id="PIRNR015596"/>
    </source>
</evidence>
<feature type="transmembrane region" description="Helical" evidence="18">
    <location>
        <begin position="166"/>
        <end position="183"/>
    </location>
</feature>
<keyword evidence="5" id="KW-0221">Differentiation</keyword>
<dbReference type="Pfam" id="PF02544">
    <property type="entry name" value="Steroid_dh"/>
    <property type="match status" value="1"/>
</dbReference>
<sequence length="274" mass="31447">MAAKDPLSLVNLAMSLFGASGYESLINRMVLAKALYAFVTFMWMLFMPAPYGRYSKPSYGFGVNVKVAWCLQEIPALLVPLYLIVFSKDSNFFWQSNANAILIGLFMLHYFHRSLIFPFLIRGGKATPLSPFLAAVAFCLFNGFMQGFYFVNYCKYEDYWLSDMRFVLGLFLFFSGLIINIHSDHVLRNLRKPGETSYKIPNKGLFRYVTGANYFGEILEWSGFAIASWSPTAAVFALFAALFLGQRSLHHHKYYLEKFEDYPKDRNIVIPFVL</sequence>